<dbReference type="STRING" id="1354304.XPG1_3221"/>
<name>A0A068R6G7_9GAMM</name>
<keyword evidence="2" id="KW-1185">Reference proteome</keyword>
<organism evidence="1 2">
    <name type="scientific">Xenorhabdus poinarii G6</name>
    <dbReference type="NCBI Taxonomy" id="1354304"/>
    <lineage>
        <taxon>Bacteria</taxon>
        <taxon>Pseudomonadati</taxon>
        <taxon>Pseudomonadota</taxon>
        <taxon>Gammaproteobacteria</taxon>
        <taxon>Enterobacterales</taxon>
        <taxon>Morganellaceae</taxon>
        <taxon>Xenorhabdus</taxon>
    </lineage>
</organism>
<dbReference type="AlphaFoldDB" id="A0A068R6G7"/>
<dbReference type="Proteomes" id="UP000032735">
    <property type="component" value="Chromosome"/>
</dbReference>
<evidence type="ECO:0000313" key="2">
    <source>
        <dbReference type="Proteomes" id="UP000032735"/>
    </source>
</evidence>
<proteinExistence type="predicted"/>
<sequence length="77" mass="9076">MPKKRLSFLEWHNPDYWDGSIKDKQSFFPIMSINDITDAIGNVMKKNRDTVIVKEVSVNYKLLFNIKAKIMELVLKM</sequence>
<dbReference type="EMBL" id="FO704551">
    <property type="protein sequence ID" value="CDG22857.1"/>
    <property type="molecule type" value="Genomic_DNA"/>
</dbReference>
<dbReference type="KEGG" id="xpo:XPG1_3221"/>
<accession>A0A068R6G7</accession>
<dbReference type="HOGENOM" id="CLU_2637266_0_0_6"/>
<gene>
    <name evidence="1" type="ORF">XPG1_3221</name>
</gene>
<reference evidence="1 2" key="1">
    <citation type="submission" date="2013-07" db="EMBL/GenBank/DDBJ databases">
        <authorList>
            <person name="Genoscope - CEA"/>
        </authorList>
    </citation>
    <scope>NUCLEOTIDE SEQUENCE [LARGE SCALE GENOMIC DNA]</scope>
    <source>
        <strain evidence="1 2">G6</strain>
    </source>
</reference>
<evidence type="ECO:0000313" key="1">
    <source>
        <dbReference type="EMBL" id="CDG22857.1"/>
    </source>
</evidence>
<protein>
    <submittedName>
        <fullName evidence="1">Uncharacterized protein</fullName>
    </submittedName>
</protein>